<organism evidence="5 6">
    <name type="scientific">Ruegeria denitrificans</name>
    <dbReference type="NCBI Taxonomy" id="1715692"/>
    <lineage>
        <taxon>Bacteria</taxon>
        <taxon>Pseudomonadati</taxon>
        <taxon>Pseudomonadota</taxon>
        <taxon>Alphaproteobacteria</taxon>
        <taxon>Rhodobacterales</taxon>
        <taxon>Roseobacteraceae</taxon>
        <taxon>Ruegeria</taxon>
    </lineage>
</organism>
<dbReference type="GO" id="GO:0022857">
    <property type="term" value="F:transmembrane transporter activity"/>
    <property type="evidence" value="ECO:0007669"/>
    <property type="project" value="TreeGrafter"/>
</dbReference>
<dbReference type="CDD" id="cd03255">
    <property type="entry name" value="ABC_MJ0796_LolCDE_FtsE"/>
    <property type="match status" value="1"/>
</dbReference>
<dbReference type="STRING" id="1715692.RUE5091_01448"/>
<dbReference type="InterPro" id="IPR015854">
    <property type="entry name" value="ABC_transpr_LolD-like"/>
</dbReference>
<protein>
    <submittedName>
        <fullName evidence="5">Putative ABC transporter ATP-binding protein/MT1014</fullName>
    </submittedName>
</protein>
<dbReference type="AlphaFoldDB" id="A0A0P1I734"/>
<dbReference type="InterPro" id="IPR003593">
    <property type="entry name" value="AAA+_ATPase"/>
</dbReference>
<evidence type="ECO:0000313" key="6">
    <source>
        <dbReference type="Proteomes" id="UP000051260"/>
    </source>
</evidence>
<dbReference type="InterPro" id="IPR027417">
    <property type="entry name" value="P-loop_NTPase"/>
</dbReference>
<dbReference type="InterPro" id="IPR017871">
    <property type="entry name" value="ABC_transporter-like_CS"/>
</dbReference>
<keyword evidence="6" id="KW-1185">Reference proteome</keyword>
<dbReference type="InterPro" id="IPR003439">
    <property type="entry name" value="ABC_transporter-like_ATP-bd"/>
</dbReference>
<evidence type="ECO:0000256" key="2">
    <source>
        <dbReference type="ARBA" id="ARBA00022741"/>
    </source>
</evidence>
<dbReference type="Gene3D" id="3.40.50.300">
    <property type="entry name" value="P-loop containing nucleotide triphosphate hydrolases"/>
    <property type="match status" value="1"/>
</dbReference>
<dbReference type="PANTHER" id="PTHR24220:SF659">
    <property type="entry name" value="TRANSPORTER, PUTATIVE-RELATED"/>
    <property type="match status" value="1"/>
</dbReference>
<dbReference type="PROSITE" id="PS50893">
    <property type="entry name" value="ABC_TRANSPORTER_2"/>
    <property type="match status" value="1"/>
</dbReference>
<sequence length="229" mass="24392">MALHIVAGIVQGVFMLLNIEKVQKSYPGGRPVLRDVSLTLDHGQTLALTGESGSGKSTLLNLAAALDSFDGGEITLDGTALSTLDDRGRAALRRQSVSLVFQQFNLIPSLTVAQNLSFHARLANREDTEWTAQLAERLGLSDLLARYPENLSGGQQQRVAIGRAMAPRPKLLLADEPTGNLDETASATVLDLMLSLVAEAGTALLLVTHSLDIAARLDRRAHLTGGHIA</sequence>
<dbReference type="Pfam" id="PF00005">
    <property type="entry name" value="ABC_tran"/>
    <property type="match status" value="1"/>
</dbReference>
<accession>A0A0P1I734</accession>
<dbReference type="Proteomes" id="UP000051260">
    <property type="component" value="Unassembled WGS sequence"/>
</dbReference>
<dbReference type="EMBL" id="CYUD01000004">
    <property type="protein sequence ID" value="CUJ94694.1"/>
    <property type="molecule type" value="Genomic_DNA"/>
</dbReference>
<evidence type="ECO:0000313" key="5">
    <source>
        <dbReference type="EMBL" id="CUJ94694.1"/>
    </source>
</evidence>
<dbReference type="InterPro" id="IPR017911">
    <property type="entry name" value="MacB-like_ATP-bd"/>
</dbReference>
<dbReference type="GO" id="GO:0016887">
    <property type="term" value="F:ATP hydrolysis activity"/>
    <property type="evidence" value="ECO:0007669"/>
    <property type="project" value="InterPro"/>
</dbReference>
<dbReference type="SMART" id="SM00382">
    <property type="entry name" value="AAA"/>
    <property type="match status" value="1"/>
</dbReference>
<keyword evidence="3 5" id="KW-0067">ATP-binding</keyword>
<keyword evidence="2" id="KW-0547">Nucleotide-binding</keyword>
<evidence type="ECO:0000256" key="3">
    <source>
        <dbReference type="ARBA" id="ARBA00022840"/>
    </source>
</evidence>
<dbReference type="PANTHER" id="PTHR24220">
    <property type="entry name" value="IMPORT ATP-BINDING PROTEIN"/>
    <property type="match status" value="1"/>
</dbReference>
<dbReference type="GO" id="GO:0005524">
    <property type="term" value="F:ATP binding"/>
    <property type="evidence" value="ECO:0007669"/>
    <property type="project" value="UniProtKB-KW"/>
</dbReference>
<reference evidence="6" key="1">
    <citation type="submission" date="2015-09" db="EMBL/GenBank/DDBJ databases">
        <authorList>
            <person name="Rodrigo-Torres L."/>
            <person name="Arahal D.R."/>
        </authorList>
    </citation>
    <scope>NUCLEOTIDE SEQUENCE [LARGE SCALE GENOMIC DNA]</scope>
    <source>
        <strain evidence="6">CECT 5091</strain>
    </source>
</reference>
<dbReference type="GO" id="GO:0005886">
    <property type="term" value="C:plasma membrane"/>
    <property type="evidence" value="ECO:0007669"/>
    <property type="project" value="TreeGrafter"/>
</dbReference>
<feature type="domain" description="ABC transporter" evidence="4">
    <location>
        <begin position="17"/>
        <end position="229"/>
    </location>
</feature>
<dbReference type="SUPFAM" id="SSF52540">
    <property type="entry name" value="P-loop containing nucleoside triphosphate hydrolases"/>
    <property type="match status" value="1"/>
</dbReference>
<name>A0A0P1I734_9RHOB</name>
<evidence type="ECO:0000259" key="4">
    <source>
        <dbReference type="PROSITE" id="PS50893"/>
    </source>
</evidence>
<dbReference type="PROSITE" id="PS00211">
    <property type="entry name" value="ABC_TRANSPORTER_1"/>
    <property type="match status" value="1"/>
</dbReference>
<proteinExistence type="predicted"/>
<gene>
    <name evidence="5" type="ORF">RUE5091_01448</name>
</gene>
<evidence type="ECO:0000256" key="1">
    <source>
        <dbReference type="ARBA" id="ARBA00022448"/>
    </source>
</evidence>
<keyword evidence="1" id="KW-0813">Transport</keyword>